<dbReference type="Proteomes" id="UP000030377">
    <property type="component" value="Unassembled WGS sequence"/>
</dbReference>
<sequence length="82" mass="9203">MTGKVISFWYFFSGVYFFALERSRENFAKPLSTVEMNFMLGIFSASGFASGEVVKVTFTLSFSGAKDQLLSAVGLMVFWLKM</sequence>
<keyword evidence="1" id="KW-1133">Transmembrane helix</keyword>
<proteinExistence type="predicted"/>
<organism evidence="2 3">
    <name type="scientific">Bradyrhizobium japonicum</name>
    <dbReference type="NCBI Taxonomy" id="375"/>
    <lineage>
        <taxon>Bacteria</taxon>
        <taxon>Pseudomonadati</taxon>
        <taxon>Pseudomonadota</taxon>
        <taxon>Alphaproteobacteria</taxon>
        <taxon>Hyphomicrobiales</taxon>
        <taxon>Nitrobacteraceae</taxon>
        <taxon>Bradyrhizobium</taxon>
    </lineage>
</organism>
<name>A0A0A3YGA5_BRAJP</name>
<protein>
    <submittedName>
        <fullName evidence="2">Uncharacterized protein</fullName>
    </submittedName>
</protein>
<keyword evidence="1" id="KW-0812">Transmembrane</keyword>
<evidence type="ECO:0000313" key="2">
    <source>
        <dbReference type="EMBL" id="KGT72738.1"/>
    </source>
</evidence>
<evidence type="ECO:0000313" key="3">
    <source>
        <dbReference type="Proteomes" id="UP000030377"/>
    </source>
</evidence>
<evidence type="ECO:0000256" key="1">
    <source>
        <dbReference type="SAM" id="Phobius"/>
    </source>
</evidence>
<comment type="caution">
    <text evidence="2">The sequence shown here is derived from an EMBL/GenBank/DDBJ whole genome shotgun (WGS) entry which is preliminary data.</text>
</comment>
<feature type="transmembrane region" description="Helical" evidence="1">
    <location>
        <begin position="6"/>
        <end position="22"/>
    </location>
</feature>
<accession>A0A0A3YGA5</accession>
<dbReference type="AlphaFoldDB" id="A0A0A3YGA5"/>
<feature type="transmembrane region" description="Helical" evidence="1">
    <location>
        <begin position="34"/>
        <end position="54"/>
    </location>
</feature>
<dbReference type="EMBL" id="JRPN01000209">
    <property type="protein sequence ID" value="KGT72738.1"/>
    <property type="molecule type" value="Genomic_DNA"/>
</dbReference>
<reference evidence="2 3" key="1">
    <citation type="submission" date="2014-09" db="EMBL/GenBank/DDBJ databases">
        <title>Draft genome of Bradyrhizobium japonicum Is-34.</title>
        <authorList>
            <person name="Tsurumaru H."/>
            <person name="Yamakawa T."/>
            <person name="Hashimoto S."/>
            <person name="Okizaki K."/>
            <person name="Kanesaki Y."/>
            <person name="Yoshikawa H."/>
            <person name="Yajima S."/>
        </authorList>
    </citation>
    <scope>NUCLEOTIDE SEQUENCE [LARGE SCALE GENOMIC DNA]</scope>
    <source>
        <strain evidence="2 3">Is-34</strain>
    </source>
</reference>
<keyword evidence="1" id="KW-0472">Membrane</keyword>
<gene>
    <name evidence="2" type="ORF">MA20_48515</name>
</gene>